<dbReference type="EMBL" id="VIWU01000001">
    <property type="protein sequence ID" value="TWF79016.1"/>
    <property type="molecule type" value="Genomic_DNA"/>
</dbReference>
<organism evidence="1 2">
    <name type="scientific">Pseudonocardia hierapolitana</name>
    <dbReference type="NCBI Taxonomy" id="1128676"/>
    <lineage>
        <taxon>Bacteria</taxon>
        <taxon>Bacillati</taxon>
        <taxon>Actinomycetota</taxon>
        <taxon>Actinomycetes</taxon>
        <taxon>Pseudonocardiales</taxon>
        <taxon>Pseudonocardiaceae</taxon>
        <taxon>Pseudonocardia</taxon>
    </lineage>
</organism>
<dbReference type="RefSeq" id="WP_147257924.1">
    <property type="nucleotide sequence ID" value="NZ_VIWU01000001.1"/>
</dbReference>
<dbReference type="OrthoDB" id="3611744at2"/>
<proteinExistence type="predicted"/>
<dbReference type="InterPro" id="IPR014985">
    <property type="entry name" value="WbqC"/>
</dbReference>
<comment type="caution">
    <text evidence="1">The sequence shown here is derived from an EMBL/GenBank/DDBJ whole genome shotgun (WGS) entry which is preliminary data.</text>
</comment>
<protein>
    <submittedName>
        <fullName evidence="1">WbqC-like protein</fullName>
    </submittedName>
</protein>
<name>A0A561SVX8_9PSEU</name>
<dbReference type="Proteomes" id="UP000321261">
    <property type="component" value="Unassembled WGS sequence"/>
</dbReference>
<reference evidence="1 2" key="1">
    <citation type="submission" date="2019-06" db="EMBL/GenBank/DDBJ databases">
        <title>Sequencing the genomes of 1000 actinobacteria strains.</title>
        <authorList>
            <person name="Klenk H.-P."/>
        </authorList>
    </citation>
    <scope>NUCLEOTIDE SEQUENCE [LARGE SCALE GENOMIC DNA]</scope>
    <source>
        <strain evidence="1 2">DSM 45671</strain>
    </source>
</reference>
<dbReference type="Pfam" id="PF08889">
    <property type="entry name" value="WbqC"/>
    <property type="match status" value="1"/>
</dbReference>
<gene>
    <name evidence="1" type="ORF">FHX44_114942</name>
</gene>
<sequence length="230" mass="25680">MIVSVHQPNFAPWLGFFDKMVHSDVMVLLDSVQFIKRGYQNRAKIKGTGGPQWLTIPVISKGRYDQLTRDVEIDESRGWRSVHLRTLQSVLAKAPHRDEVLDFLDPIYAKEELHNLADFNTALIRGVVERLGITTQLLMASELGCQGSSSRLMLNLTKAVGGETYLSGPSGSNYLEPEMFPAEGVKLQYHRFEPFEYPQAFPPFAPGLSCLDYLANVGFRLWGGSTACGT</sequence>
<accession>A0A561SVX8</accession>
<evidence type="ECO:0000313" key="1">
    <source>
        <dbReference type="EMBL" id="TWF79016.1"/>
    </source>
</evidence>
<dbReference type="AlphaFoldDB" id="A0A561SVX8"/>
<evidence type="ECO:0000313" key="2">
    <source>
        <dbReference type="Proteomes" id="UP000321261"/>
    </source>
</evidence>
<keyword evidence="2" id="KW-1185">Reference proteome</keyword>